<proteinExistence type="inferred from homology"/>
<protein>
    <submittedName>
        <fullName evidence="2 4">Phage portal protein</fullName>
    </submittedName>
</protein>
<dbReference type="InterPro" id="IPR006944">
    <property type="entry name" value="Phage/GTA_portal"/>
</dbReference>
<evidence type="ECO:0000313" key="3">
    <source>
        <dbReference type="EMBL" id="GLR28932.1"/>
    </source>
</evidence>
<reference evidence="2" key="4">
    <citation type="submission" date="2023-01" db="EMBL/GenBank/DDBJ databases">
        <title>Draft genome sequence of Psychrobacter pacificensis strain NBRC 103191.</title>
        <authorList>
            <person name="Sun Q."/>
            <person name="Mori K."/>
        </authorList>
    </citation>
    <scope>NUCLEOTIDE SEQUENCE</scope>
    <source>
        <strain evidence="2">NBRC 103191</strain>
    </source>
</reference>
<evidence type="ECO:0000313" key="5">
    <source>
        <dbReference type="Proteomes" id="UP000198501"/>
    </source>
</evidence>
<dbReference type="RefSeq" id="WP_093071469.1">
    <property type="nucleotide sequence ID" value="NZ_BSOK01000002.1"/>
</dbReference>
<keyword evidence="6" id="KW-1185">Reference proteome</keyword>
<dbReference type="InterPro" id="IPR030935">
    <property type="entry name" value="PBSX_Proteobac"/>
</dbReference>
<evidence type="ECO:0000313" key="4">
    <source>
        <dbReference type="EMBL" id="SDE21754.1"/>
    </source>
</evidence>
<evidence type="ECO:0000313" key="2">
    <source>
        <dbReference type="EMBL" id="GLR27830.1"/>
    </source>
</evidence>
<dbReference type="Pfam" id="PF04860">
    <property type="entry name" value="Phage_portal"/>
    <property type="match status" value="1"/>
</dbReference>
<gene>
    <name evidence="2" type="ORF">GCM10007915_00680</name>
    <name evidence="3" type="ORF">GCM10007915_11700</name>
    <name evidence="4" type="ORF">SAMN05660405_02708</name>
</gene>
<dbReference type="Proteomes" id="UP001156645">
    <property type="component" value="Unassembled WGS sequence"/>
</dbReference>
<evidence type="ECO:0000313" key="6">
    <source>
        <dbReference type="Proteomes" id="UP001156645"/>
    </source>
</evidence>
<organism evidence="4 5">
    <name type="scientific">Psychrobacter pacificensis</name>
    <dbReference type="NCBI Taxonomy" id="112002"/>
    <lineage>
        <taxon>Bacteria</taxon>
        <taxon>Pseudomonadati</taxon>
        <taxon>Pseudomonadota</taxon>
        <taxon>Gammaproteobacteria</taxon>
        <taxon>Moraxellales</taxon>
        <taxon>Moraxellaceae</taxon>
        <taxon>Psychrobacter</taxon>
    </lineage>
</organism>
<dbReference type="InterPro" id="IPR006430">
    <property type="entry name" value="Phage_portal_PBSX"/>
</dbReference>
<dbReference type="PIRSF" id="PIRSF018494">
    <property type="entry name" value="PBSX_VPQ"/>
    <property type="match status" value="1"/>
</dbReference>
<accession>A0A1G7B3R2</accession>
<reference evidence="2" key="1">
    <citation type="journal article" date="2014" name="Int. J. Syst. Evol. Microbiol.">
        <title>Complete genome of a new Firmicutes species belonging to the dominant human colonic microbiota ('Ruminococcus bicirculans') reveals two chromosomes and a selective capacity to utilize plant glucans.</title>
        <authorList>
            <consortium name="NISC Comparative Sequencing Program"/>
            <person name="Wegmann U."/>
            <person name="Louis P."/>
            <person name="Goesmann A."/>
            <person name="Henrissat B."/>
            <person name="Duncan S.H."/>
            <person name="Flint H.J."/>
        </authorList>
    </citation>
    <scope>NUCLEOTIDE SEQUENCE</scope>
    <source>
        <strain evidence="2">NBRC 103191</strain>
    </source>
</reference>
<name>A0A1G7B3R2_9GAMM</name>
<dbReference type="Proteomes" id="UP000198501">
    <property type="component" value="Unassembled WGS sequence"/>
</dbReference>
<dbReference type="NCBIfam" id="TIGR01540">
    <property type="entry name" value="portal_PBSX"/>
    <property type="match status" value="1"/>
</dbReference>
<dbReference type="AlphaFoldDB" id="A0A1G7B3R2"/>
<comment type="similarity">
    <text evidence="1">Belongs to the phage portal family. PBSX subfamily.</text>
</comment>
<reference evidence="4 5" key="2">
    <citation type="submission" date="2016-10" db="EMBL/GenBank/DDBJ databases">
        <authorList>
            <person name="de Groot N.N."/>
        </authorList>
    </citation>
    <scope>NUCLEOTIDE SEQUENCE [LARGE SCALE GENOMIC DNA]</scope>
    <source>
        <strain evidence="4 5">DSM 23406</strain>
    </source>
</reference>
<dbReference type="EMBL" id="FNAL01000052">
    <property type="protein sequence ID" value="SDE21754.1"/>
    <property type="molecule type" value="Genomic_DNA"/>
</dbReference>
<evidence type="ECO:0000256" key="1">
    <source>
        <dbReference type="ARBA" id="ARBA00006799"/>
    </source>
</evidence>
<dbReference type="EMBL" id="BSOK01000020">
    <property type="protein sequence ID" value="GLR28932.1"/>
    <property type="molecule type" value="Genomic_DNA"/>
</dbReference>
<sequence>MNETENHAVVEMPGMEAFTFGDPIPVMEQWQTLYWGECHNHQLWYAPPYDPDALSKTMRASPHHSSAIFVKRNILASTFIPHPLLSHRDFSRLVLDYMTFGNAYIERVTSRSKKTMKLNVPLAKYMRVGVDAQSYYFATHSWAEPHKYKADNICHLIEPDINQEVYGAPEYLSALNAAWLDESATLFRRKYYLNGSHAGYILYINDPATNKEDIDAIRKALKDSKGPGNFRNLFMYSPNGKKDGIQILPISEVSANDDFFKIKEASRIDIAAAHRVPPQLMGASPTNAAGFGDLIKAARVFAVNELMPLQQTMLQINDWLGEEVIRFKDYSLLKDED</sequence>
<reference evidence="6" key="3">
    <citation type="journal article" date="2019" name="Int. J. Syst. Evol. Microbiol.">
        <title>The Global Catalogue of Microorganisms (GCM) 10K type strain sequencing project: providing services to taxonomists for standard genome sequencing and annotation.</title>
        <authorList>
            <consortium name="The Broad Institute Genomics Platform"/>
            <consortium name="The Broad Institute Genome Sequencing Center for Infectious Disease"/>
            <person name="Wu L."/>
            <person name="Ma J."/>
        </authorList>
    </citation>
    <scope>NUCLEOTIDE SEQUENCE [LARGE SCALE GENOMIC DNA]</scope>
    <source>
        <strain evidence="6">NBRC 103191</strain>
    </source>
</reference>
<dbReference type="EMBL" id="BSOK01000002">
    <property type="protein sequence ID" value="GLR27830.1"/>
    <property type="molecule type" value="Genomic_DNA"/>
</dbReference>